<evidence type="ECO:0000259" key="6">
    <source>
        <dbReference type="Pfam" id="PF04542"/>
    </source>
</evidence>
<reference evidence="8 9" key="1">
    <citation type="submission" date="2019-12" db="EMBL/GenBank/DDBJ databases">
        <title>Genome sequenceing of Clostridium bovifaecis.</title>
        <authorList>
            <person name="Yao Y."/>
        </authorList>
    </citation>
    <scope>NUCLEOTIDE SEQUENCE [LARGE SCALE GENOMIC DNA]</scope>
    <source>
        <strain evidence="8 9">BXX</strain>
    </source>
</reference>
<keyword evidence="9" id="KW-1185">Reference proteome</keyword>
<dbReference type="PANTHER" id="PTHR43133">
    <property type="entry name" value="RNA POLYMERASE ECF-TYPE SIGMA FACTO"/>
    <property type="match status" value="1"/>
</dbReference>
<dbReference type="GO" id="GO:0016987">
    <property type="term" value="F:sigma factor activity"/>
    <property type="evidence" value="ECO:0007669"/>
    <property type="project" value="UniProtKB-KW"/>
</dbReference>
<feature type="domain" description="RNA polymerase sigma-70 region 4" evidence="7">
    <location>
        <begin position="114"/>
        <end position="163"/>
    </location>
</feature>
<evidence type="ECO:0000256" key="3">
    <source>
        <dbReference type="ARBA" id="ARBA00023082"/>
    </source>
</evidence>
<comment type="similarity">
    <text evidence="1">Belongs to the sigma-70 factor family. ECF subfamily.</text>
</comment>
<keyword evidence="4" id="KW-0238">DNA-binding</keyword>
<evidence type="ECO:0000256" key="4">
    <source>
        <dbReference type="ARBA" id="ARBA00023125"/>
    </source>
</evidence>
<name>A0A6I6EYE7_9CLOT</name>
<dbReference type="Pfam" id="PF04542">
    <property type="entry name" value="Sigma70_r2"/>
    <property type="match status" value="1"/>
</dbReference>
<keyword evidence="5" id="KW-0804">Transcription</keyword>
<evidence type="ECO:0000256" key="2">
    <source>
        <dbReference type="ARBA" id="ARBA00023015"/>
    </source>
</evidence>
<protein>
    <submittedName>
        <fullName evidence="8">Sigma-70 family RNA polymerase sigma factor</fullName>
    </submittedName>
</protein>
<dbReference type="InterPro" id="IPR013324">
    <property type="entry name" value="RNA_pol_sigma_r3/r4-like"/>
</dbReference>
<dbReference type="InterPro" id="IPR014284">
    <property type="entry name" value="RNA_pol_sigma-70_dom"/>
</dbReference>
<keyword evidence="2" id="KW-0805">Transcription regulation</keyword>
<dbReference type="InterPro" id="IPR007627">
    <property type="entry name" value="RNA_pol_sigma70_r2"/>
</dbReference>
<dbReference type="CDD" id="cd06171">
    <property type="entry name" value="Sigma70_r4"/>
    <property type="match status" value="1"/>
</dbReference>
<dbReference type="InterPro" id="IPR036388">
    <property type="entry name" value="WH-like_DNA-bd_sf"/>
</dbReference>
<feature type="domain" description="RNA polymerase sigma-70 region 2" evidence="6">
    <location>
        <begin position="21"/>
        <end position="83"/>
    </location>
</feature>
<dbReference type="AlphaFoldDB" id="A0A6I6EYE7"/>
<dbReference type="Proteomes" id="UP000422764">
    <property type="component" value="Chromosome"/>
</dbReference>
<dbReference type="Gene3D" id="1.10.10.10">
    <property type="entry name" value="Winged helix-like DNA-binding domain superfamily/Winged helix DNA-binding domain"/>
    <property type="match status" value="1"/>
</dbReference>
<gene>
    <name evidence="8" type="ORF">GOM49_01565</name>
</gene>
<dbReference type="EMBL" id="CP046522">
    <property type="protein sequence ID" value="QGU93994.1"/>
    <property type="molecule type" value="Genomic_DNA"/>
</dbReference>
<dbReference type="InterPro" id="IPR013325">
    <property type="entry name" value="RNA_pol_sigma_r2"/>
</dbReference>
<evidence type="ECO:0000256" key="5">
    <source>
        <dbReference type="ARBA" id="ARBA00023163"/>
    </source>
</evidence>
<dbReference type="GO" id="GO:0003677">
    <property type="term" value="F:DNA binding"/>
    <property type="evidence" value="ECO:0007669"/>
    <property type="project" value="UniProtKB-KW"/>
</dbReference>
<accession>A0A6I6EYE7</accession>
<dbReference type="InterPro" id="IPR007630">
    <property type="entry name" value="RNA_pol_sigma70_r4"/>
</dbReference>
<proteinExistence type="inferred from homology"/>
<evidence type="ECO:0000256" key="1">
    <source>
        <dbReference type="ARBA" id="ARBA00010641"/>
    </source>
</evidence>
<dbReference type="Pfam" id="PF04545">
    <property type="entry name" value="Sigma70_r4"/>
    <property type="match status" value="1"/>
</dbReference>
<keyword evidence="3" id="KW-0731">Sigma factor</keyword>
<evidence type="ECO:0000313" key="9">
    <source>
        <dbReference type="Proteomes" id="UP000422764"/>
    </source>
</evidence>
<dbReference type="SUPFAM" id="SSF88946">
    <property type="entry name" value="Sigma2 domain of RNA polymerase sigma factors"/>
    <property type="match status" value="1"/>
</dbReference>
<dbReference type="Gene3D" id="1.10.1740.10">
    <property type="match status" value="1"/>
</dbReference>
<dbReference type="SUPFAM" id="SSF88659">
    <property type="entry name" value="Sigma3 and sigma4 domains of RNA polymerase sigma factors"/>
    <property type="match status" value="1"/>
</dbReference>
<sequence>MEEELRNDNEFKAIYSELWLKVYKYIYYFVQNKEEAEELSQDVFQKIFIKYKENKVEKGTIQFYIFKAAKNIVLDRWRQNRRRVKVITIEDTNNLDIDRHQENRITESMIVKDAMSKLDKDSKAIIQLRIIQGYSIKEVAKIMDKPEGTIKSLQFRALNKLKEILKKGEYEYV</sequence>
<dbReference type="GO" id="GO:0006352">
    <property type="term" value="P:DNA-templated transcription initiation"/>
    <property type="evidence" value="ECO:0007669"/>
    <property type="project" value="InterPro"/>
</dbReference>
<dbReference type="PANTHER" id="PTHR43133:SF52">
    <property type="entry name" value="ECF RNA POLYMERASE SIGMA FACTOR SIGL"/>
    <property type="match status" value="1"/>
</dbReference>
<dbReference type="InterPro" id="IPR039425">
    <property type="entry name" value="RNA_pol_sigma-70-like"/>
</dbReference>
<organism evidence="8 9">
    <name type="scientific">Clostridium bovifaecis</name>
    <dbReference type="NCBI Taxonomy" id="2184719"/>
    <lineage>
        <taxon>Bacteria</taxon>
        <taxon>Bacillati</taxon>
        <taxon>Bacillota</taxon>
        <taxon>Clostridia</taxon>
        <taxon>Eubacteriales</taxon>
        <taxon>Clostridiaceae</taxon>
        <taxon>Clostridium</taxon>
    </lineage>
</organism>
<evidence type="ECO:0000259" key="7">
    <source>
        <dbReference type="Pfam" id="PF04545"/>
    </source>
</evidence>
<dbReference type="NCBIfam" id="TIGR02937">
    <property type="entry name" value="sigma70-ECF"/>
    <property type="match status" value="1"/>
</dbReference>
<evidence type="ECO:0000313" key="8">
    <source>
        <dbReference type="EMBL" id="QGU93994.1"/>
    </source>
</evidence>